<dbReference type="PROSITE" id="PS50112">
    <property type="entry name" value="PAS"/>
    <property type="match status" value="1"/>
</dbReference>
<feature type="transmembrane region" description="Helical" evidence="2">
    <location>
        <begin position="100"/>
        <end position="125"/>
    </location>
</feature>
<feature type="transmembrane region" description="Helical" evidence="2">
    <location>
        <begin position="312"/>
        <end position="331"/>
    </location>
</feature>
<dbReference type="FunFam" id="3.30.450.20:FF:000129">
    <property type="entry name" value="Uncharacterized protein"/>
    <property type="match status" value="1"/>
</dbReference>
<feature type="transmembrane region" description="Helical" evidence="2">
    <location>
        <begin position="46"/>
        <end position="65"/>
    </location>
</feature>
<feature type="transmembrane region" description="Helical" evidence="2">
    <location>
        <begin position="231"/>
        <end position="249"/>
    </location>
</feature>
<feature type="transmembrane region" description="Helical" evidence="2">
    <location>
        <begin position="286"/>
        <end position="306"/>
    </location>
</feature>
<feature type="domain" description="PAS" evidence="3">
    <location>
        <begin position="645"/>
        <end position="691"/>
    </location>
</feature>
<dbReference type="NCBIfam" id="TIGR00229">
    <property type="entry name" value="sensory_box"/>
    <property type="match status" value="1"/>
</dbReference>
<name>A0A8S1Q5Z5_PARPR</name>
<dbReference type="OMA" id="QYEDIYN"/>
<dbReference type="Proteomes" id="UP000688137">
    <property type="component" value="Unassembled WGS sequence"/>
</dbReference>
<sequence length="1633" mass="190485">MELKSNFGGKSSLDQDKSAIDKIQNEVKLIYFKVTQQLLKEEEQSIILNLLAIIIQFFQATYIIFNRQTWKIWQTFEVTEWLNKIFGYSMLVPYFQMLSFPALVAMMYVCLGLVVFAFMLIFFLSYRLKSAFTWPIYILRILIQMFLSVLYMPIMDIFFSLIACTTDENGNNINQIFIEVTCWQGVHIVHGIVSILGIVIFYLFCITFAMIYYEPRYLPKEPQSKKSGRSLAIFLTYELVMIICYTFMIGRQYDYLFILIMLVGSFIIFWKMHIENPHNNIYIAKMWSMLVSVNMWSVILLCFAKFLEGQLFFGTIYAWLSGLPLMIIAVLKTEKLNYDLLLTNLNKVTDPQEVLNLTDHLIKLYYIQDADSQLMIDGFLEIHRATCAREDCYLKQKKLPNQRLAKPFFKDQNLQERDVDLLMVLGQIYFNQIKRFPNEIALRLRYALFLLDLMKQRQQALNELIQTEQLCPSFDNEFIIFRYKQIVEYEMNAAQNENMGNLDVATELAFQNHMRSFQNKIERATLMHMDFWSQLQEDSPDLGKMNNIGAKINLSITQVEELWNKMQMMTQNLPKAMRLYGKFIIEVLQDKDYGEELLDKARRLQQQNSKNKNKQMISILSGEDLSQEPNPTTLVSTAAEKFAQIINLNLSCCNLFGYSKSEMINRKINIFMPNLYAKFHDSYVEHFLQTNDNKNINKERLIYIKLKSNYIAPCFLMLKIIQSLDDNLQLAAQFRLPKIFRPTCYIITDSEEIVDSISASCIPLLNIDQKVISHKKVSLIDIFPKFAENKSQYLTKVGGLLQFSAYQSQFSNSNITEEKEQEHITFMCYMSEVMNDSIDQLAGYIIRLELQGQDQSINQELLGNNNHLKSGSSLQFKFNPQRAMFSGEFVADTNSQRVDQTILWDQNDQSSMISSNQIEVLNSGNIKSQVKTDKSEEQNQNNKINYGEGIKILRLFENRLQDIDDKDDIMSEDEEIGKNSVFQNNQEQSIENDQQRNEQNNIFRSRKNLFQIINSNQTPKVITKLSWTANILALILVVLSFVDFFIIYAQYEDIYNTILLVRNQNQRNAELQTITTSVQNLLMLNLDVWQLKTDNDKKTYETTWKTKLNNSITNVDILNKELMLSNVGLSDTILDMLSTDIVIMKSSDGNEQLYDLSEAIQQIISKSLIIREKNIVNISMQDIDVSFVLYNSLNSLIYQLRLFSTLYANELRIKTQDNGQSFLLILGVSAAGIGLGLIIMIIAMISVSKNQEEVLAMFLDLPDKTVKYLYNKSENFISNLQMGEDDEMMSEIDDVEKEEQEELNKTLKTKRKKKKFKNTNKDQRNFIFGIFFVLSITQGYFVLNYILSNTFLSNLDQMIPEINATARAESFYRFVDIGERALFLDKNQTIMNQDAYTMVKNNLNALYTLDSSMHQEHSLNVEITNQIYLDAFKEIFMSQPCTILATVMNEVNEQDCQTFADGAIYQGMAVGVARYFENLRYIMTIYDQFWNNSKVNFTQLARGFATFKNITKNSDNTTNYVLNLNNFNHTKEARQMQDNYHRGTFRYLIQKMIEGIYQDMESSRTQLLAFFIVFEVLLFVIYFILWLPLVVKMTKDIWRTRSMIMMIPLRVIQNIRSIKAYIKENIQINDIDV</sequence>
<evidence type="ECO:0000256" key="2">
    <source>
        <dbReference type="SAM" id="Phobius"/>
    </source>
</evidence>
<feature type="transmembrane region" description="Helical" evidence="2">
    <location>
        <begin position="1567"/>
        <end position="1591"/>
    </location>
</feature>
<keyword evidence="2" id="KW-0472">Membrane</keyword>
<gene>
    <name evidence="4" type="ORF">PPRIM_AZ9-3.1.T1440077</name>
</gene>
<feature type="compositionally biased region" description="Polar residues" evidence="1">
    <location>
        <begin position="980"/>
        <end position="996"/>
    </location>
</feature>
<evidence type="ECO:0000313" key="4">
    <source>
        <dbReference type="EMBL" id="CAD8110475.1"/>
    </source>
</evidence>
<organism evidence="4 5">
    <name type="scientific">Paramecium primaurelia</name>
    <dbReference type="NCBI Taxonomy" id="5886"/>
    <lineage>
        <taxon>Eukaryota</taxon>
        <taxon>Sar</taxon>
        <taxon>Alveolata</taxon>
        <taxon>Ciliophora</taxon>
        <taxon>Intramacronucleata</taxon>
        <taxon>Oligohymenophorea</taxon>
        <taxon>Peniculida</taxon>
        <taxon>Parameciidae</taxon>
        <taxon>Paramecium</taxon>
    </lineage>
</organism>
<reference evidence="4" key="1">
    <citation type="submission" date="2021-01" db="EMBL/GenBank/DDBJ databases">
        <authorList>
            <consortium name="Genoscope - CEA"/>
            <person name="William W."/>
        </authorList>
    </citation>
    <scope>NUCLEOTIDE SEQUENCE</scope>
</reference>
<keyword evidence="2" id="KW-1133">Transmembrane helix</keyword>
<feature type="region of interest" description="Disordered" evidence="1">
    <location>
        <begin position="975"/>
        <end position="996"/>
    </location>
</feature>
<feature type="transmembrane region" description="Helical" evidence="2">
    <location>
        <begin position="188"/>
        <end position="211"/>
    </location>
</feature>
<dbReference type="PANTHER" id="PTHR31600:SF2">
    <property type="entry name" value="GAMETE ENRICHED GENE 10 PROTEIN-RELATED"/>
    <property type="match status" value="1"/>
</dbReference>
<feature type="transmembrane region" description="Helical" evidence="2">
    <location>
        <begin position="1222"/>
        <end position="1247"/>
    </location>
</feature>
<proteinExistence type="predicted"/>
<keyword evidence="5" id="KW-1185">Reference proteome</keyword>
<dbReference type="PANTHER" id="PTHR31600">
    <property type="entry name" value="TINY MACROCYSTS PROTEIN B-RELATED"/>
    <property type="match status" value="1"/>
</dbReference>
<feature type="transmembrane region" description="Helical" evidence="2">
    <location>
        <begin position="1027"/>
        <end position="1049"/>
    </location>
</feature>
<evidence type="ECO:0000256" key="1">
    <source>
        <dbReference type="SAM" id="MobiDB-lite"/>
    </source>
</evidence>
<feature type="transmembrane region" description="Helical" evidence="2">
    <location>
        <begin position="137"/>
        <end position="162"/>
    </location>
</feature>
<evidence type="ECO:0000259" key="3">
    <source>
        <dbReference type="PROSITE" id="PS50112"/>
    </source>
</evidence>
<dbReference type="InterPro" id="IPR000014">
    <property type="entry name" value="PAS"/>
</dbReference>
<feature type="transmembrane region" description="Helical" evidence="2">
    <location>
        <begin position="1326"/>
        <end position="1347"/>
    </location>
</feature>
<dbReference type="InterPro" id="IPR052994">
    <property type="entry name" value="Tiny_macrocysts_regulators"/>
</dbReference>
<accession>A0A8S1Q5Z5</accession>
<dbReference type="InterPro" id="IPR057352">
    <property type="entry name" value="TPR_TmcB/C"/>
</dbReference>
<dbReference type="Pfam" id="PF25474">
    <property type="entry name" value="TPR_TmcB"/>
    <property type="match status" value="1"/>
</dbReference>
<evidence type="ECO:0000313" key="5">
    <source>
        <dbReference type="Proteomes" id="UP000688137"/>
    </source>
</evidence>
<dbReference type="EMBL" id="CAJJDM010000148">
    <property type="protein sequence ID" value="CAD8110475.1"/>
    <property type="molecule type" value="Genomic_DNA"/>
</dbReference>
<feature type="transmembrane region" description="Helical" evidence="2">
    <location>
        <begin position="255"/>
        <end position="274"/>
    </location>
</feature>
<keyword evidence="2" id="KW-0812">Transmembrane</keyword>
<comment type="caution">
    <text evidence="4">The sequence shown here is derived from an EMBL/GenBank/DDBJ whole genome shotgun (WGS) entry which is preliminary data.</text>
</comment>
<protein>
    <recommendedName>
        <fullName evidence="3">PAS domain-containing protein</fullName>
    </recommendedName>
</protein>